<evidence type="ECO:0000256" key="2">
    <source>
        <dbReference type="ARBA" id="ARBA00005995"/>
    </source>
</evidence>
<dbReference type="InterPro" id="IPR001613">
    <property type="entry name" value="Flavin_amine_oxidase"/>
</dbReference>
<dbReference type="Gene3D" id="1.10.405.10">
    <property type="entry name" value="Guanine Nucleotide Dissociation Inhibitor, domain 1"/>
    <property type="match status" value="1"/>
</dbReference>
<dbReference type="PRINTS" id="PR00757">
    <property type="entry name" value="AMINEOXDASEF"/>
</dbReference>
<evidence type="ECO:0000313" key="6">
    <source>
        <dbReference type="EMBL" id="GAA2738484.1"/>
    </source>
</evidence>
<dbReference type="PANTHER" id="PTHR43563:SF1">
    <property type="entry name" value="AMINE OXIDASE [FLAVIN-CONTAINING] B"/>
    <property type="match status" value="1"/>
</dbReference>
<name>A0ABN3UVF8_9ACTN</name>
<evidence type="ECO:0000256" key="4">
    <source>
        <dbReference type="SAM" id="MobiDB-lite"/>
    </source>
</evidence>
<dbReference type="InterPro" id="IPR036188">
    <property type="entry name" value="FAD/NAD-bd_sf"/>
</dbReference>
<gene>
    <name evidence="6" type="ORF">GCM10010439_72730</name>
</gene>
<feature type="region of interest" description="Disordered" evidence="4">
    <location>
        <begin position="1"/>
        <end position="27"/>
    </location>
</feature>
<dbReference type="Gene3D" id="3.50.50.60">
    <property type="entry name" value="FAD/NAD(P)-binding domain"/>
    <property type="match status" value="1"/>
</dbReference>
<dbReference type="Proteomes" id="UP001501842">
    <property type="component" value="Unassembled WGS sequence"/>
</dbReference>
<comment type="caution">
    <text evidence="6">The sequence shown here is derived from an EMBL/GenBank/DDBJ whole genome shotgun (WGS) entry which is preliminary data.</text>
</comment>
<feature type="compositionally biased region" description="Polar residues" evidence="4">
    <location>
        <begin position="1"/>
        <end position="10"/>
    </location>
</feature>
<proteinExistence type="inferred from homology"/>
<dbReference type="PANTHER" id="PTHR43563">
    <property type="entry name" value="AMINE OXIDASE"/>
    <property type="match status" value="1"/>
</dbReference>
<sequence>MNLSPGTPETETVPRFRTGSGLKDIGEGTAMTESVDVVVVGAGLAGLVAARELVRDGHEVAVLEARDRVGGRLLNEEIPGGGVVEMGGQWVGPGQDRVLALISELGLETFPTYDEGRYLTELAGGRSLHTGRIPRLSPLTLADIQQGQWRLDRMAARIPLEEAWRAPDAARLDGQTFASWVRRNFRTKGGRAFMGVLMQAIFAAEPEDVSALWAAFYIGAAGGVDALVDTTGGGQQDRIVGGSQRIARTMAEHLGDAVRLDAPVQGIAWTDEHVVVRTAHTRIRARRAVVALPPPLASRIHYSPGLPGDRDQLVQRMPMGRVIKLNVVYEEPFWRRKGLSGQVVSDRRPCGIVYDNTPPGDGPGVLLGFLEGRHADAAARLDPETRRRQVLSDLTSYFGPTARKPIAFLERDWAAEEYSRGCYGAFATPGTLTRFGPALRAPVGPLHWAGTETATRWPGYMDGAVESGLRAAREVAGTLTGAEGRARPSARS</sequence>
<reference evidence="6 7" key="1">
    <citation type="journal article" date="2019" name="Int. J. Syst. Evol. Microbiol.">
        <title>The Global Catalogue of Microorganisms (GCM) 10K type strain sequencing project: providing services to taxonomists for standard genome sequencing and annotation.</title>
        <authorList>
            <consortium name="The Broad Institute Genomics Platform"/>
            <consortium name="The Broad Institute Genome Sequencing Center for Infectious Disease"/>
            <person name="Wu L."/>
            <person name="Ma J."/>
        </authorList>
    </citation>
    <scope>NUCLEOTIDE SEQUENCE [LARGE SCALE GENOMIC DNA]</scope>
    <source>
        <strain evidence="6 7">JCM 8201</strain>
    </source>
</reference>
<dbReference type="Gene3D" id="3.90.660.10">
    <property type="match status" value="1"/>
</dbReference>
<evidence type="ECO:0000259" key="5">
    <source>
        <dbReference type="Pfam" id="PF01593"/>
    </source>
</evidence>
<keyword evidence="3" id="KW-0560">Oxidoreductase</keyword>
<dbReference type="InterPro" id="IPR050703">
    <property type="entry name" value="Flavin_MAO"/>
</dbReference>
<organism evidence="6 7">
    <name type="scientific">Actinocorallia aurantiaca</name>
    <dbReference type="NCBI Taxonomy" id="46204"/>
    <lineage>
        <taxon>Bacteria</taxon>
        <taxon>Bacillati</taxon>
        <taxon>Actinomycetota</taxon>
        <taxon>Actinomycetes</taxon>
        <taxon>Streptosporangiales</taxon>
        <taxon>Thermomonosporaceae</taxon>
        <taxon>Actinocorallia</taxon>
    </lineage>
</organism>
<dbReference type="EMBL" id="BAAATZ010000037">
    <property type="protein sequence ID" value="GAA2738484.1"/>
    <property type="molecule type" value="Genomic_DNA"/>
</dbReference>
<evidence type="ECO:0000313" key="7">
    <source>
        <dbReference type="Proteomes" id="UP001501842"/>
    </source>
</evidence>
<dbReference type="Pfam" id="PF01593">
    <property type="entry name" value="Amino_oxidase"/>
    <property type="match status" value="1"/>
</dbReference>
<comment type="cofactor">
    <cofactor evidence="1">
        <name>FAD</name>
        <dbReference type="ChEBI" id="CHEBI:57692"/>
    </cofactor>
</comment>
<evidence type="ECO:0000256" key="1">
    <source>
        <dbReference type="ARBA" id="ARBA00001974"/>
    </source>
</evidence>
<evidence type="ECO:0000256" key="3">
    <source>
        <dbReference type="ARBA" id="ARBA00023002"/>
    </source>
</evidence>
<dbReference type="InterPro" id="IPR002937">
    <property type="entry name" value="Amino_oxidase"/>
</dbReference>
<keyword evidence="7" id="KW-1185">Reference proteome</keyword>
<protein>
    <submittedName>
        <fullName evidence="6">Flavin monoamine oxidase family protein</fullName>
    </submittedName>
</protein>
<accession>A0ABN3UVF8</accession>
<dbReference type="SUPFAM" id="SSF51905">
    <property type="entry name" value="FAD/NAD(P)-binding domain"/>
    <property type="match status" value="1"/>
</dbReference>
<feature type="domain" description="Amine oxidase" evidence="5">
    <location>
        <begin position="44"/>
        <end position="475"/>
    </location>
</feature>
<comment type="similarity">
    <text evidence="2">Belongs to the flavin monoamine oxidase family.</text>
</comment>
<dbReference type="SUPFAM" id="SSF54373">
    <property type="entry name" value="FAD-linked reductases, C-terminal domain"/>
    <property type="match status" value="1"/>
</dbReference>